<dbReference type="PANTHER" id="PTHR33495:SF2">
    <property type="entry name" value="ANTI-SIGMA FACTOR ANTAGONIST TM_1081-RELATED"/>
    <property type="match status" value="1"/>
</dbReference>
<name>A0A1Y4SPT2_9FIRM</name>
<evidence type="ECO:0000313" key="5">
    <source>
        <dbReference type="Proteomes" id="UP000195305"/>
    </source>
</evidence>
<comment type="caution">
    <text evidence="4">The sequence shown here is derived from an EMBL/GenBank/DDBJ whole genome shotgun (WGS) entry which is preliminary data.</text>
</comment>
<dbReference type="PANTHER" id="PTHR33495">
    <property type="entry name" value="ANTI-SIGMA FACTOR ANTAGONIST TM_1081-RELATED-RELATED"/>
    <property type="match status" value="1"/>
</dbReference>
<dbReference type="Gene3D" id="3.30.750.24">
    <property type="entry name" value="STAS domain"/>
    <property type="match status" value="1"/>
</dbReference>
<reference evidence="4 5" key="1">
    <citation type="journal article" date="2018" name="BMC Genomics">
        <title>Whole genome sequencing and function prediction of 133 gut anaerobes isolated from chicken caecum in pure cultures.</title>
        <authorList>
            <person name="Medvecky M."/>
            <person name="Cejkova D."/>
            <person name="Polansky O."/>
            <person name="Karasova D."/>
            <person name="Kubasova T."/>
            <person name="Cizek A."/>
            <person name="Rychlik I."/>
        </authorList>
    </citation>
    <scope>NUCLEOTIDE SEQUENCE [LARGE SCALE GENOMIC DNA]</scope>
    <source>
        <strain evidence="4 5">An13</strain>
    </source>
</reference>
<dbReference type="SUPFAM" id="SSF52091">
    <property type="entry name" value="SpoIIaa-like"/>
    <property type="match status" value="1"/>
</dbReference>
<feature type="domain" description="STAS" evidence="3">
    <location>
        <begin position="3"/>
        <end position="113"/>
    </location>
</feature>
<protein>
    <recommendedName>
        <fullName evidence="2">Anti-sigma factor antagonist</fullName>
    </recommendedName>
</protein>
<dbReference type="OrthoDB" id="9796601at2"/>
<dbReference type="NCBIfam" id="TIGR00377">
    <property type="entry name" value="ant_ant_sig"/>
    <property type="match status" value="1"/>
</dbReference>
<keyword evidence="5" id="KW-1185">Reference proteome</keyword>
<proteinExistence type="inferred from homology"/>
<dbReference type="RefSeq" id="WP_087360338.1">
    <property type="nucleotide sequence ID" value="NZ_NFLJ01000061.1"/>
</dbReference>
<gene>
    <name evidence="4" type="ORF">B5E75_13600</name>
</gene>
<dbReference type="EMBL" id="NFLJ01000061">
    <property type="protein sequence ID" value="OUQ31001.1"/>
    <property type="molecule type" value="Genomic_DNA"/>
</dbReference>
<comment type="similarity">
    <text evidence="1 2">Belongs to the anti-sigma-factor antagonist family.</text>
</comment>
<evidence type="ECO:0000256" key="1">
    <source>
        <dbReference type="ARBA" id="ARBA00009013"/>
    </source>
</evidence>
<dbReference type="Proteomes" id="UP000195305">
    <property type="component" value="Unassembled WGS sequence"/>
</dbReference>
<dbReference type="InterPro" id="IPR036513">
    <property type="entry name" value="STAS_dom_sf"/>
</dbReference>
<dbReference type="PROSITE" id="PS50801">
    <property type="entry name" value="STAS"/>
    <property type="match status" value="1"/>
</dbReference>
<evidence type="ECO:0000259" key="3">
    <source>
        <dbReference type="PROSITE" id="PS50801"/>
    </source>
</evidence>
<evidence type="ECO:0000313" key="4">
    <source>
        <dbReference type="EMBL" id="OUQ31001.1"/>
    </source>
</evidence>
<evidence type="ECO:0000256" key="2">
    <source>
        <dbReference type="RuleBase" id="RU003749"/>
    </source>
</evidence>
<dbReference type="InterPro" id="IPR002645">
    <property type="entry name" value="STAS_dom"/>
</dbReference>
<organism evidence="4 5">
    <name type="scientific">Massilimicrobiota timonensis</name>
    <dbReference type="NCBI Taxonomy" id="1776392"/>
    <lineage>
        <taxon>Bacteria</taxon>
        <taxon>Bacillati</taxon>
        <taxon>Bacillota</taxon>
        <taxon>Erysipelotrichia</taxon>
        <taxon>Erysipelotrichales</taxon>
        <taxon>Erysipelotrichaceae</taxon>
        <taxon>Massilimicrobiota</taxon>
    </lineage>
</organism>
<dbReference type="InterPro" id="IPR003658">
    <property type="entry name" value="Anti-sigma_ant"/>
</dbReference>
<dbReference type="GO" id="GO:0043856">
    <property type="term" value="F:anti-sigma factor antagonist activity"/>
    <property type="evidence" value="ECO:0007669"/>
    <property type="project" value="InterPro"/>
</dbReference>
<dbReference type="AlphaFoldDB" id="A0A1Y4SPT2"/>
<dbReference type="Pfam" id="PF01740">
    <property type="entry name" value="STAS"/>
    <property type="match status" value="1"/>
</dbReference>
<sequence>MDNHIEIEKVHHLLIVHFYGEIDSVMAPVYRGQLSDLIDESEEDVIFDFEKTSFIDSSGIGLVLGRYNQLRFEHRTLILTGLNPVAYRLFELTGMFQIMPYYESIERLKEGTL</sequence>
<accession>A0A1Y4SPT2</accession>
<dbReference type="CDD" id="cd07043">
    <property type="entry name" value="STAS_anti-anti-sigma_factors"/>
    <property type="match status" value="1"/>
</dbReference>